<dbReference type="SUPFAM" id="SSF55021">
    <property type="entry name" value="ACT-like"/>
    <property type="match status" value="1"/>
</dbReference>
<dbReference type="NCBIfam" id="NF004976">
    <property type="entry name" value="PRK06349.1"/>
    <property type="match status" value="1"/>
</dbReference>
<dbReference type="SUPFAM" id="SSF51735">
    <property type="entry name" value="NAD(P)-binding Rossmann-fold domains"/>
    <property type="match status" value="1"/>
</dbReference>
<dbReference type="Pfam" id="PF03447">
    <property type="entry name" value="NAD_binding_3"/>
    <property type="match status" value="1"/>
</dbReference>
<evidence type="ECO:0000256" key="6">
    <source>
        <dbReference type="ARBA" id="ARBA00013376"/>
    </source>
</evidence>
<dbReference type="Proteomes" id="UP000095255">
    <property type="component" value="Unassembled WGS sequence"/>
</dbReference>
<dbReference type="GO" id="GO:0009088">
    <property type="term" value="P:threonine biosynthetic process"/>
    <property type="evidence" value="ECO:0007669"/>
    <property type="project" value="UniProtKB-UniPathway"/>
</dbReference>
<feature type="binding site" evidence="17">
    <location>
        <position position="190"/>
    </location>
    <ligand>
        <name>L-homoserine</name>
        <dbReference type="ChEBI" id="CHEBI:57476"/>
    </ligand>
</feature>
<dbReference type="InterPro" id="IPR016204">
    <property type="entry name" value="HDH"/>
</dbReference>
<evidence type="ECO:0000256" key="1">
    <source>
        <dbReference type="ARBA" id="ARBA00001920"/>
    </source>
</evidence>
<dbReference type="InterPro" id="IPR036291">
    <property type="entry name" value="NAD(P)-bd_dom_sf"/>
</dbReference>
<feature type="active site" description="Proton donor" evidence="16">
    <location>
        <position position="205"/>
    </location>
</feature>
<organism evidence="21 22">
    <name type="scientific">Desulfuribacillus stibiiarsenatis</name>
    <dbReference type="NCBI Taxonomy" id="1390249"/>
    <lineage>
        <taxon>Bacteria</taxon>
        <taxon>Bacillati</taxon>
        <taxon>Bacillota</taxon>
        <taxon>Desulfuribacillia</taxon>
        <taxon>Desulfuribacillales</taxon>
        <taxon>Desulfuribacillaceae</taxon>
        <taxon>Desulfuribacillus</taxon>
    </lineage>
</organism>
<keyword evidence="8 18" id="KW-0791">Threonine biosynthesis</keyword>
<dbReference type="Pfam" id="PF01842">
    <property type="entry name" value="ACT"/>
    <property type="match status" value="1"/>
</dbReference>
<evidence type="ECO:0000313" key="22">
    <source>
        <dbReference type="Proteomes" id="UP000095255"/>
    </source>
</evidence>
<reference evidence="21 22" key="1">
    <citation type="submission" date="2016-09" db="EMBL/GenBank/DDBJ databases">
        <title>Desulfuribacillus arsenicus sp. nov., an obligately anaerobic, dissimilatory arsenic- and antimonate-reducing bacterium isolated from anoxic sediments.</title>
        <authorList>
            <person name="Abin C.A."/>
            <person name="Hollibaugh J.T."/>
        </authorList>
    </citation>
    <scope>NUCLEOTIDE SEQUENCE [LARGE SCALE GENOMIC DNA]</scope>
    <source>
        <strain evidence="21 22">MLFW-2</strain>
    </source>
</reference>
<dbReference type="InterPro" id="IPR045865">
    <property type="entry name" value="ACT-like_dom_sf"/>
</dbReference>
<evidence type="ECO:0000256" key="11">
    <source>
        <dbReference type="ARBA" id="ARBA00023002"/>
    </source>
</evidence>
<evidence type="ECO:0000256" key="18">
    <source>
        <dbReference type="RuleBase" id="RU000579"/>
    </source>
</evidence>
<keyword evidence="11 18" id="KW-0560">Oxidoreductase</keyword>
<evidence type="ECO:0000256" key="2">
    <source>
        <dbReference type="ARBA" id="ARBA00005056"/>
    </source>
</evidence>
<comment type="pathway">
    <text evidence="3 18">Amino-acid biosynthesis; L-methionine biosynthesis via de novo pathway; L-homoserine from L-aspartate: step 3/3.</text>
</comment>
<dbReference type="UniPathway" id="UPA00050">
    <property type="reaction ID" value="UER00063"/>
</dbReference>
<comment type="catalytic activity">
    <reaction evidence="15">
        <text>L-homoserine + NADP(+) = L-aspartate 4-semialdehyde + NADPH + H(+)</text>
        <dbReference type="Rhea" id="RHEA:15761"/>
        <dbReference type="ChEBI" id="CHEBI:15378"/>
        <dbReference type="ChEBI" id="CHEBI:57476"/>
        <dbReference type="ChEBI" id="CHEBI:57783"/>
        <dbReference type="ChEBI" id="CHEBI:58349"/>
        <dbReference type="ChEBI" id="CHEBI:537519"/>
        <dbReference type="EC" id="1.1.1.3"/>
    </reaction>
    <physiologicalReaction direction="right-to-left" evidence="15">
        <dbReference type="Rhea" id="RHEA:15763"/>
    </physiologicalReaction>
</comment>
<gene>
    <name evidence="21" type="ORF">BHU72_09370</name>
</gene>
<keyword evidence="22" id="KW-1185">Reference proteome</keyword>
<dbReference type="PIRSF" id="PIRSF000098">
    <property type="entry name" value="Homoser_dehydrog"/>
    <property type="match status" value="1"/>
</dbReference>
<evidence type="ECO:0000256" key="9">
    <source>
        <dbReference type="ARBA" id="ARBA00022723"/>
    </source>
</evidence>
<evidence type="ECO:0000256" key="10">
    <source>
        <dbReference type="ARBA" id="ARBA00022857"/>
    </source>
</evidence>
<evidence type="ECO:0000256" key="7">
    <source>
        <dbReference type="ARBA" id="ARBA00022605"/>
    </source>
</evidence>
<proteinExistence type="inferred from homology"/>
<dbReference type="InterPro" id="IPR005106">
    <property type="entry name" value="Asp/hSer_DH_NAD-bd"/>
</dbReference>
<evidence type="ECO:0000313" key="21">
    <source>
        <dbReference type="EMBL" id="OEH84419.1"/>
    </source>
</evidence>
<comment type="caution">
    <text evidence="21">The sequence shown here is derived from an EMBL/GenBank/DDBJ whole genome shotgun (WGS) entry which is preliminary data.</text>
</comment>
<accession>A0A1E5L3A8</accession>
<evidence type="ECO:0000259" key="20">
    <source>
        <dbReference type="PROSITE" id="PS51671"/>
    </source>
</evidence>
<evidence type="ECO:0000256" key="3">
    <source>
        <dbReference type="ARBA" id="ARBA00005062"/>
    </source>
</evidence>
<dbReference type="GO" id="GO:0004412">
    <property type="term" value="F:homoserine dehydrogenase activity"/>
    <property type="evidence" value="ECO:0007669"/>
    <property type="project" value="UniProtKB-EC"/>
</dbReference>
<keyword evidence="10 17" id="KW-0521">NADP</keyword>
<dbReference type="UniPathway" id="UPA00051">
    <property type="reaction ID" value="UER00465"/>
</dbReference>
<dbReference type="SUPFAM" id="SSF55347">
    <property type="entry name" value="Glyceraldehyde-3-phosphate dehydrogenase-like, C-terminal domain"/>
    <property type="match status" value="1"/>
</dbReference>
<dbReference type="InterPro" id="IPR019811">
    <property type="entry name" value="HDH_CS"/>
</dbReference>
<sequence>METIKVGLLGLGTVGTGVARIIKENQEDLFKKTGYHIEIKKVLVKNLNKKRNIELSEDIFTDNPLDVIMDKDIQVLIEVMGGIEETKKHIIDAINQGKHIVTANKDLIAISGQELFELADQKKCDLMYEAAVAGAIPIVRALKESLAADDIVEVMGILNGTTNYILSKMTQEGADFADVLKEAQELGYAEADPTSDVEGYDAARKTAILASIAFSSRVTFDDVNVEGITKISARDIAYAKDLGYVIKLLGVAKRENGQIEVRVNPTFIPNNHPLAAVNGVYNAVFVKGKALGDAMFYGRGAGELPTASAVMGDVVEVLRNIRSNSNGRIGCTCYHDKNIKDINDIVSKSYIRLLAKDEPGVLAGVTRILGENNVSVESIIQRGGRSAGCEDCATGEAEVVLVTHTVRHEQLQKATKEIGKLAQVARVYNIVRVEEGGK</sequence>
<dbReference type="CDD" id="cd04881">
    <property type="entry name" value="ACT_HSDH-Hom"/>
    <property type="match status" value="1"/>
</dbReference>
<name>A0A1E5L3A8_9FIRM</name>
<dbReference type="EC" id="1.1.1.3" evidence="5 18"/>
<evidence type="ECO:0000256" key="16">
    <source>
        <dbReference type="PIRSR" id="PIRSR000098-1"/>
    </source>
</evidence>
<dbReference type="PROSITE" id="PS51671">
    <property type="entry name" value="ACT"/>
    <property type="match status" value="1"/>
</dbReference>
<evidence type="ECO:0000256" key="4">
    <source>
        <dbReference type="ARBA" id="ARBA00006753"/>
    </source>
</evidence>
<dbReference type="InterPro" id="IPR001342">
    <property type="entry name" value="HDH_cat"/>
</dbReference>
<evidence type="ECO:0000256" key="5">
    <source>
        <dbReference type="ARBA" id="ARBA00013213"/>
    </source>
</evidence>
<dbReference type="OrthoDB" id="9808167at2"/>
<dbReference type="GO" id="GO:0050661">
    <property type="term" value="F:NADP binding"/>
    <property type="evidence" value="ECO:0007669"/>
    <property type="project" value="InterPro"/>
</dbReference>
<comment type="pathway">
    <text evidence="2 18">Amino-acid biosynthesis; L-threonine biosynthesis; L-threonine from L-aspartate: step 3/5.</text>
</comment>
<feature type="binding site" evidence="17">
    <location>
        <position position="105"/>
    </location>
    <ligand>
        <name>NADPH</name>
        <dbReference type="ChEBI" id="CHEBI:57783"/>
    </ligand>
</feature>
<keyword evidence="12" id="KW-0520">NAD</keyword>
<dbReference type="PANTHER" id="PTHR43331:SF1">
    <property type="entry name" value="HOMOSERINE DEHYDROGENASE"/>
    <property type="match status" value="1"/>
</dbReference>
<keyword evidence="13" id="KW-0915">Sodium</keyword>
<evidence type="ECO:0000256" key="15">
    <source>
        <dbReference type="ARBA" id="ARBA00048841"/>
    </source>
</evidence>
<comment type="cofactor">
    <cofactor evidence="1">
        <name>a metal cation</name>
        <dbReference type="ChEBI" id="CHEBI:25213"/>
    </cofactor>
</comment>
<evidence type="ECO:0000256" key="13">
    <source>
        <dbReference type="ARBA" id="ARBA00023053"/>
    </source>
</evidence>
<dbReference type="PANTHER" id="PTHR43331">
    <property type="entry name" value="HOMOSERINE DEHYDROGENASE"/>
    <property type="match status" value="1"/>
</dbReference>
<dbReference type="AlphaFoldDB" id="A0A1E5L3A8"/>
<evidence type="ECO:0000256" key="14">
    <source>
        <dbReference type="ARBA" id="ARBA00023167"/>
    </source>
</evidence>
<keyword evidence="9" id="KW-0479">Metal-binding</keyword>
<evidence type="ECO:0000256" key="12">
    <source>
        <dbReference type="ARBA" id="ARBA00023027"/>
    </source>
</evidence>
<dbReference type="InterPro" id="IPR002912">
    <property type="entry name" value="ACT_dom"/>
</dbReference>
<dbReference type="FunFam" id="3.30.360.10:FF:000005">
    <property type="entry name" value="Homoserine dehydrogenase"/>
    <property type="match status" value="1"/>
</dbReference>
<protein>
    <recommendedName>
        <fullName evidence="6 18">Homoserine dehydrogenase</fullName>
        <ecNumber evidence="5 18">1.1.1.3</ecNumber>
    </recommendedName>
</protein>
<evidence type="ECO:0000256" key="19">
    <source>
        <dbReference type="RuleBase" id="RU004171"/>
    </source>
</evidence>
<dbReference type="Gene3D" id="3.30.70.260">
    <property type="match status" value="1"/>
</dbReference>
<dbReference type="RefSeq" id="WP_069703132.1">
    <property type="nucleotide sequence ID" value="NZ_MJAT01000038.1"/>
</dbReference>
<dbReference type="EMBL" id="MJAT01000038">
    <property type="protein sequence ID" value="OEH84419.1"/>
    <property type="molecule type" value="Genomic_DNA"/>
</dbReference>
<feature type="binding site" evidence="17">
    <location>
        <begin position="9"/>
        <end position="16"/>
    </location>
    <ligand>
        <name>NADP(+)</name>
        <dbReference type="ChEBI" id="CHEBI:58349"/>
    </ligand>
</feature>
<keyword evidence="7 18" id="KW-0028">Amino-acid biosynthesis</keyword>
<dbReference type="STRING" id="1390249.BHU72_09370"/>
<dbReference type="PROSITE" id="PS01042">
    <property type="entry name" value="HOMOSER_DHGENASE"/>
    <property type="match status" value="1"/>
</dbReference>
<evidence type="ECO:0000256" key="17">
    <source>
        <dbReference type="PIRSR" id="PIRSR000098-2"/>
    </source>
</evidence>
<keyword evidence="14 18" id="KW-0486">Methionine biosynthesis</keyword>
<dbReference type="Gene3D" id="3.40.50.720">
    <property type="entry name" value="NAD(P)-binding Rossmann-like Domain"/>
    <property type="match status" value="1"/>
</dbReference>
<evidence type="ECO:0000256" key="8">
    <source>
        <dbReference type="ARBA" id="ARBA00022697"/>
    </source>
</evidence>
<feature type="domain" description="ACT" evidence="20">
    <location>
        <begin position="350"/>
        <end position="429"/>
    </location>
</feature>
<comment type="similarity">
    <text evidence="4 19">Belongs to the homoserine dehydrogenase family.</text>
</comment>
<dbReference type="GO" id="GO:0009086">
    <property type="term" value="P:methionine biosynthetic process"/>
    <property type="evidence" value="ECO:0007669"/>
    <property type="project" value="UniProtKB-KW"/>
</dbReference>
<dbReference type="Gene3D" id="3.30.360.10">
    <property type="entry name" value="Dihydrodipicolinate Reductase, domain 2"/>
    <property type="match status" value="1"/>
</dbReference>
<dbReference type="FunFam" id="3.40.50.720:FF:000062">
    <property type="entry name" value="Homoserine dehydrogenase"/>
    <property type="match status" value="1"/>
</dbReference>
<dbReference type="GO" id="GO:0046872">
    <property type="term" value="F:metal ion binding"/>
    <property type="evidence" value="ECO:0007669"/>
    <property type="project" value="UniProtKB-KW"/>
</dbReference>
<dbReference type="Pfam" id="PF00742">
    <property type="entry name" value="Homoserine_dh"/>
    <property type="match status" value="1"/>
</dbReference>